<dbReference type="Proteomes" id="UP000030762">
    <property type="component" value="Unassembled WGS sequence"/>
</dbReference>
<keyword evidence="4" id="KW-1185">Reference proteome</keyword>
<gene>
    <name evidence="3" type="ORF">SDRG_07472</name>
</gene>
<evidence type="ECO:0000259" key="1">
    <source>
        <dbReference type="Pfam" id="PF23281"/>
    </source>
</evidence>
<feature type="domain" description="DAAF9" evidence="2">
    <location>
        <begin position="720"/>
        <end position="926"/>
    </location>
</feature>
<name>T0QBF7_SAPDV</name>
<dbReference type="PANTHER" id="PTHR33664:SF1">
    <property type="entry name" value="DYNEIN AXONEMAL ASSEMBLY FACTOR 9"/>
    <property type="match status" value="1"/>
</dbReference>
<dbReference type="Pfam" id="PF25204">
    <property type="entry name" value="DAAF9_2"/>
    <property type="match status" value="1"/>
</dbReference>
<evidence type="ECO:0000313" key="3">
    <source>
        <dbReference type="EMBL" id="EQC35244.1"/>
    </source>
</evidence>
<dbReference type="InterPro" id="IPR057478">
    <property type="entry name" value="DAAF9_2"/>
</dbReference>
<dbReference type="STRING" id="1156394.T0QBF7"/>
<dbReference type="OMA" id="HPAGEKW"/>
<protein>
    <submittedName>
        <fullName evidence="3">Uncharacterized protein</fullName>
    </submittedName>
</protein>
<dbReference type="GeneID" id="19948199"/>
<dbReference type="InterPro" id="IPR056498">
    <property type="entry name" value="DAAF9_N"/>
</dbReference>
<dbReference type="InterPro" id="IPR040342">
    <property type="entry name" value="DNAAF9"/>
</dbReference>
<feature type="domain" description="DAAF9 N-terminal" evidence="1">
    <location>
        <begin position="5"/>
        <end position="193"/>
    </location>
</feature>
<dbReference type="eggNOG" id="ENOG502QUJP">
    <property type="taxonomic scope" value="Eukaryota"/>
</dbReference>
<dbReference type="InParanoid" id="T0QBF7"/>
<dbReference type="VEuPathDB" id="FungiDB:SDRG_07472"/>
<evidence type="ECO:0000313" key="4">
    <source>
        <dbReference type="Proteomes" id="UP000030762"/>
    </source>
</evidence>
<dbReference type="CDD" id="cd22936">
    <property type="entry name" value="shulin_C20orf194-like"/>
    <property type="match status" value="1"/>
</dbReference>
<evidence type="ECO:0000259" key="2">
    <source>
        <dbReference type="Pfam" id="PF25204"/>
    </source>
</evidence>
<dbReference type="EMBL" id="JH767152">
    <property type="protein sequence ID" value="EQC35244.1"/>
    <property type="molecule type" value="Genomic_DNA"/>
</dbReference>
<dbReference type="RefSeq" id="XP_008611528.1">
    <property type="nucleotide sequence ID" value="XM_008613306.1"/>
</dbReference>
<proteinExistence type="predicted"/>
<dbReference type="PANTHER" id="PTHR33664">
    <property type="entry name" value="RCG26366"/>
    <property type="match status" value="1"/>
</dbReference>
<dbReference type="AlphaFoldDB" id="T0QBF7"/>
<accession>T0QBF7</accession>
<reference evidence="3 4" key="1">
    <citation type="submission" date="2012-04" db="EMBL/GenBank/DDBJ databases">
        <title>The Genome Sequence of Saprolegnia declina VS20.</title>
        <authorList>
            <consortium name="The Broad Institute Genome Sequencing Platform"/>
            <person name="Russ C."/>
            <person name="Nusbaum C."/>
            <person name="Tyler B."/>
            <person name="van West P."/>
            <person name="Dieguez-Uribeondo J."/>
            <person name="de Bruijn I."/>
            <person name="Tripathy S."/>
            <person name="Jiang R."/>
            <person name="Young S.K."/>
            <person name="Zeng Q."/>
            <person name="Gargeya S."/>
            <person name="Fitzgerald M."/>
            <person name="Haas B."/>
            <person name="Abouelleil A."/>
            <person name="Alvarado L."/>
            <person name="Arachchi H.M."/>
            <person name="Berlin A."/>
            <person name="Chapman S.B."/>
            <person name="Goldberg J."/>
            <person name="Griggs A."/>
            <person name="Gujja S."/>
            <person name="Hansen M."/>
            <person name="Howarth C."/>
            <person name="Imamovic A."/>
            <person name="Larimer J."/>
            <person name="McCowen C."/>
            <person name="Montmayeur A."/>
            <person name="Murphy C."/>
            <person name="Neiman D."/>
            <person name="Pearson M."/>
            <person name="Priest M."/>
            <person name="Roberts A."/>
            <person name="Saif S."/>
            <person name="Shea T."/>
            <person name="Sisk P."/>
            <person name="Sykes S."/>
            <person name="Wortman J."/>
            <person name="Nusbaum C."/>
            <person name="Birren B."/>
        </authorList>
    </citation>
    <scope>NUCLEOTIDE SEQUENCE [LARGE SCALE GENOMIC DNA]</scope>
    <source>
        <strain evidence="3 4">VS20</strain>
    </source>
</reference>
<dbReference type="Pfam" id="PF23281">
    <property type="entry name" value="DAAF9_N"/>
    <property type="match status" value="1"/>
</dbReference>
<sequence>MTKSPFTGRDSYERLEQLQALCSSAEVDALLLVGGADGRFSRGCAAALQYLFLGTSGQELLGEQVIPQAFETLDDVVVVVTPHSADIFYPLDSDSATFLLPLISCWRNLTEHVAPDDLPQDDRELIKIRSFRAMVAPYSRLGVPMGSPDSMAIERWPLVQAFGLENDGILASSAAQGFFTMQHAAIDVEAALFARMLLVDNYYARRLVLEATPALQVHYESALTKLDHASDASERHAKSELDWGDDVISFYEFGTIRHAARGLSPAKARGARVLFGTRTLLPETASNETLPDHAGVEGFAATHLLWTAEEPLSGLRVARTYMLGTGRVAPRIVDTDALVHPSFEKLDRYDDLLDNSKDVRFVLSLYEAVLQAHTDAIDAFVAEAKTRPQPSVSNVQAVALATLRQRVAPLEATYMWPAAYLDTHFHVTLECLDACGERVEETTGKWSQWYLTTSLSYVPSQCAKNASPLGSLLVGDTLLLQKPTMTHLVVTRGFDYIKTWTQGGKEADFASHLDDALASEHMLADTLRLGKELGDAIPKALLLVQCPHWPLLHGVLKTYTSGLVFKSPNCNPIVISFANDVASLQVLSTPDDALLLLLIEFRDRDANPVRASFPLSLLGSSVALPLVANSRMQADVMRLLDMWKASLLRLDIPFHRPHDNSRGEKDVPAQFMPGIQRVLSLDADAATKERLFPHWYISKAVTQVSSWAKPKTSSKLLVPISVFLGVPGSDVHELALALTDISGATNAWQHVVVDVRLGDQHSLGRTVTSQVHTSIATALTTIAAQSSWNLRPRILLTVIGYVDCMTVAAAIKMPPTQWALPTKLSTLTCCLSGAALLQPNTANPLPKLWDQLTAGFATHVVLSNTAELSRTSLHRLRTRIDAANPFVDVFCLRSTVFEGDVTALLALDAFDVTERQAYRDRHFPHWIASPEAYSVAALAGHAIGFRIGAAIDRARFLACLQHGLTPHATLKSIEPSGVLKAAAELKGLRLAQSLAMTKVAQSLKTPGIAPELVAALATKCGTVWSIEATLTFADDSAHGYQYLNSGVKATLKPTAAPSAATCSFLFTGVQLDASALKTLLLACCPTKYETVRPLQGSVSLAEKRQIQADHVHAPLPDGYVYDGTHYYDYFGGQYEFHPAIDSFVQAYVASKKDVATRQNNELEQDRRRFEELTERIV</sequence>
<organism evidence="3 4">
    <name type="scientific">Saprolegnia diclina (strain VS20)</name>
    <dbReference type="NCBI Taxonomy" id="1156394"/>
    <lineage>
        <taxon>Eukaryota</taxon>
        <taxon>Sar</taxon>
        <taxon>Stramenopiles</taxon>
        <taxon>Oomycota</taxon>
        <taxon>Saprolegniomycetes</taxon>
        <taxon>Saprolegniales</taxon>
        <taxon>Saprolegniaceae</taxon>
        <taxon>Saprolegnia</taxon>
    </lineage>
</organism>
<dbReference type="OrthoDB" id="72033at2759"/>